<sequence length="127" mass="13752">MRFPFRFAPSYRWAALPFGVTPATAFVEVSEGRLLVRFGLWRLETSVTNVAGHEGTGGFAFVKTAGPPHLSLADRGVTFATNADRALCVRFQEPVKTLLPTGRLRHPSATLTVADPPGLAAMLDAER</sequence>
<name>A0A6J4MCA0_9ACTN</name>
<dbReference type="AlphaFoldDB" id="A0A6J4MCA0"/>
<gene>
    <name evidence="1" type="ORF">AVDCRST_MAG34-2036</name>
</gene>
<reference evidence="1" key="1">
    <citation type="submission" date="2020-02" db="EMBL/GenBank/DDBJ databases">
        <authorList>
            <person name="Meier V. D."/>
        </authorList>
    </citation>
    <scope>NUCLEOTIDE SEQUENCE</scope>
    <source>
        <strain evidence="1">AVDCRST_MAG34</strain>
    </source>
</reference>
<protein>
    <submittedName>
        <fullName evidence="1">Uncharacterized protein</fullName>
    </submittedName>
</protein>
<proteinExistence type="predicted"/>
<evidence type="ECO:0000313" key="1">
    <source>
        <dbReference type="EMBL" id="CAA9355290.1"/>
    </source>
</evidence>
<accession>A0A6J4MCA0</accession>
<dbReference type="EMBL" id="CADCUI010000048">
    <property type="protein sequence ID" value="CAA9355290.1"/>
    <property type="molecule type" value="Genomic_DNA"/>
</dbReference>
<organism evidence="1">
    <name type="scientific">uncultured Nocardioidaceae bacterium</name>
    <dbReference type="NCBI Taxonomy" id="253824"/>
    <lineage>
        <taxon>Bacteria</taxon>
        <taxon>Bacillati</taxon>
        <taxon>Actinomycetota</taxon>
        <taxon>Actinomycetes</taxon>
        <taxon>Propionibacteriales</taxon>
        <taxon>Nocardioidaceae</taxon>
        <taxon>environmental samples</taxon>
    </lineage>
</organism>